<dbReference type="InterPro" id="IPR022674">
    <property type="entry name" value="G6P_DH_NAD-bd"/>
</dbReference>
<dbReference type="GO" id="GO:0006006">
    <property type="term" value="P:glucose metabolic process"/>
    <property type="evidence" value="ECO:0007669"/>
    <property type="project" value="UniProtKB-KW"/>
</dbReference>
<dbReference type="EMBL" id="CAJPWZ010001283">
    <property type="protein sequence ID" value="CAG2211982.1"/>
    <property type="molecule type" value="Genomic_DNA"/>
</dbReference>
<dbReference type="PANTHER" id="PTHR23429:SF7">
    <property type="entry name" value="GDH_6PGL ENDOPLASMIC BIFUNCTIONAL PROTEIN"/>
    <property type="match status" value="1"/>
</dbReference>
<evidence type="ECO:0000313" key="7">
    <source>
        <dbReference type="EMBL" id="CAG2211982.1"/>
    </source>
</evidence>
<dbReference type="Pfam" id="PF02781">
    <property type="entry name" value="G6PD_C"/>
    <property type="match status" value="1"/>
</dbReference>
<dbReference type="GO" id="GO:0005783">
    <property type="term" value="C:endoplasmic reticulum"/>
    <property type="evidence" value="ECO:0007669"/>
    <property type="project" value="TreeGrafter"/>
</dbReference>
<dbReference type="SUPFAM" id="SSF51735">
    <property type="entry name" value="NAD(P)-binding Rossmann-fold domains"/>
    <property type="match status" value="1"/>
</dbReference>
<accession>A0A8S3S4W8</accession>
<dbReference type="GO" id="GO:0017057">
    <property type="term" value="F:6-phosphogluconolactonase activity"/>
    <property type="evidence" value="ECO:0007669"/>
    <property type="project" value="UniProtKB-EC"/>
</dbReference>
<evidence type="ECO:0000259" key="5">
    <source>
        <dbReference type="Pfam" id="PF00479"/>
    </source>
</evidence>
<dbReference type="GO" id="GO:0009051">
    <property type="term" value="P:pentose-phosphate shunt, oxidative branch"/>
    <property type="evidence" value="ECO:0007669"/>
    <property type="project" value="TreeGrafter"/>
</dbReference>
<keyword evidence="2" id="KW-0313">Glucose metabolism</keyword>
<dbReference type="InterPro" id="IPR036291">
    <property type="entry name" value="NAD(P)-bd_dom_sf"/>
</dbReference>
<keyword evidence="3" id="KW-0521">NADP</keyword>
<dbReference type="EC" id="1.1.1.47" evidence="7"/>
<evidence type="ECO:0000256" key="1">
    <source>
        <dbReference type="ARBA" id="ARBA00004959"/>
    </source>
</evidence>
<dbReference type="Gene3D" id="3.30.360.10">
    <property type="entry name" value="Dihydrodipicolinate Reductase, domain 2"/>
    <property type="match status" value="1"/>
</dbReference>
<evidence type="ECO:0000256" key="3">
    <source>
        <dbReference type="ARBA" id="ARBA00022857"/>
    </source>
</evidence>
<keyword evidence="7" id="KW-0378">Hydrolase</keyword>
<keyword evidence="4" id="KW-0119">Carbohydrate metabolism</keyword>
<name>A0A8S3S4W8_MYTED</name>
<dbReference type="PRINTS" id="PR00079">
    <property type="entry name" value="G6PDHDRGNASE"/>
</dbReference>
<evidence type="ECO:0000256" key="4">
    <source>
        <dbReference type="ARBA" id="ARBA00023277"/>
    </source>
</evidence>
<dbReference type="InterPro" id="IPR022675">
    <property type="entry name" value="G6P_DH_C"/>
</dbReference>
<feature type="domain" description="Glucose-6-phosphate dehydrogenase C-terminal" evidence="6">
    <location>
        <begin position="196"/>
        <end position="295"/>
    </location>
</feature>
<protein>
    <submittedName>
        <fullName evidence="7">H6PD</fullName>
        <ecNumber evidence="7">1.1.1.47</ecNumber>
        <ecNumber evidence="7">3.1.1.31</ecNumber>
    </submittedName>
</protein>
<sequence>MSHKNNACIDFRLHPHLKADLKHEDLFYVLYLKYSSNNSTFRFFGCGRIQSTEGQKITNEILQDRIKCDKNDVNCVAKRQTFINIVKYLPVKTNQDFEDLGKELDSSKKDGVSTGRILYLAIPPSAYVDTSYKLYNCCYHANQNSWTRLVLEKPFGSDQASSQKMATDIYKYYVEEDIFRVDHYLGKSVVKEILPFRLANIEKLEYLLNNKHVERIEIAMKETIESKYGVVRDVMQNHLTELLALITMDLPIDITDQKAVEQKRLELLGSVEKVESKKILLGQYSQYIHQAAEEKDNTSQSMKRQHTLALF</sequence>
<feature type="domain" description="Glucose-6-phosphate dehydrogenase NAD-binding" evidence="5">
    <location>
        <begin position="19"/>
        <end position="191"/>
    </location>
</feature>
<keyword evidence="7" id="KW-0560">Oxidoreductase</keyword>
<dbReference type="Proteomes" id="UP000683360">
    <property type="component" value="Unassembled WGS sequence"/>
</dbReference>
<evidence type="ECO:0000259" key="6">
    <source>
        <dbReference type="Pfam" id="PF02781"/>
    </source>
</evidence>
<dbReference type="PANTHER" id="PTHR23429">
    <property type="entry name" value="GLUCOSE-6-PHOSPHATE 1-DEHYDROGENASE G6PD"/>
    <property type="match status" value="1"/>
</dbReference>
<evidence type="ECO:0000313" key="8">
    <source>
        <dbReference type="Proteomes" id="UP000683360"/>
    </source>
</evidence>
<dbReference type="GO" id="GO:0004345">
    <property type="term" value="F:glucose-6-phosphate dehydrogenase activity"/>
    <property type="evidence" value="ECO:0007669"/>
    <property type="project" value="InterPro"/>
</dbReference>
<organism evidence="7 8">
    <name type="scientific">Mytilus edulis</name>
    <name type="common">Blue mussel</name>
    <dbReference type="NCBI Taxonomy" id="6550"/>
    <lineage>
        <taxon>Eukaryota</taxon>
        <taxon>Metazoa</taxon>
        <taxon>Spiralia</taxon>
        <taxon>Lophotrochozoa</taxon>
        <taxon>Mollusca</taxon>
        <taxon>Bivalvia</taxon>
        <taxon>Autobranchia</taxon>
        <taxon>Pteriomorphia</taxon>
        <taxon>Mytilida</taxon>
        <taxon>Mytiloidea</taxon>
        <taxon>Mytilidae</taxon>
        <taxon>Mytilinae</taxon>
        <taxon>Mytilus</taxon>
    </lineage>
</organism>
<dbReference type="AlphaFoldDB" id="A0A8S3S4W8"/>
<dbReference type="Gene3D" id="3.40.50.720">
    <property type="entry name" value="NAD(P)-binding Rossmann-like Domain"/>
    <property type="match status" value="1"/>
</dbReference>
<dbReference type="SUPFAM" id="SSF55347">
    <property type="entry name" value="Glyceraldehyde-3-phosphate dehydrogenase-like, C-terminal domain"/>
    <property type="match status" value="1"/>
</dbReference>
<dbReference type="OrthoDB" id="60984at2759"/>
<dbReference type="GO" id="GO:0050661">
    <property type="term" value="F:NADP binding"/>
    <property type="evidence" value="ECO:0007669"/>
    <property type="project" value="InterPro"/>
</dbReference>
<evidence type="ECO:0000256" key="2">
    <source>
        <dbReference type="ARBA" id="ARBA00022526"/>
    </source>
</evidence>
<gene>
    <name evidence="7" type="ORF">MEDL_25963</name>
</gene>
<dbReference type="GO" id="GO:0047936">
    <property type="term" value="F:glucose 1-dehydrogenase [NAD(P)+] activity"/>
    <property type="evidence" value="ECO:0007669"/>
    <property type="project" value="UniProtKB-EC"/>
</dbReference>
<dbReference type="Pfam" id="PF00479">
    <property type="entry name" value="G6PD_N"/>
    <property type="match status" value="1"/>
</dbReference>
<dbReference type="InterPro" id="IPR001282">
    <property type="entry name" value="G6P_DH"/>
</dbReference>
<keyword evidence="8" id="KW-1185">Reference proteome</keyword>
<comment type="caution">
    <text evidence="7">The sequence shown here is derived from an EMBL/GenBank/DDBJ whole genome shotgun (WGS) entry which is preliminary data.</text>
</comment>
<dbReference type="EC" id="3.1.1.31" evidence="7"/>
<proteinExistence type="predicted"/>
<reference evidence="7" key="1">
    <citation type="submission" date="2021-03" db="EMBL/GenBank/DDBJ databases">
        <authorList>
            <person name="Bekaert M."/>
        </authorList>
    </citation>
    <scope>NUCLEOTIDE SEQUENCE</scope>
</reference>
<comment type="pathway">
    <text evidence="1">Carbohydrate degradation; pentose phosphate pathway.</text>
</comment>